<evidence type="ECO:0000259" key="3">
    <source>
        <dbReference type="Pfam" id="PF01702"/>
    </source>
</evidence>
<dbReference type="GO" id="GO:0005737">
    <property type="term" value="C:cytoplasm"/>
    <property type="evidence" value="ECO:0007669"/>
    <property type="project" value="TreeGrafter"/>
</dbReference>
<dbReference type="InterPro" id="IPR050076">
    <property type="entry name" value="ArchSynthase1/Queuine_TRR"/>
</dbReference>
<dbReference type="InterPro" id="IPR036511">
    <property type="entry name" value="TGT-like_sf"/>
</dbReference>
<name>A0A0R1P807_9LACO</name>
<dbReference type="PANTHER" id="PTHR46499:SF1">
    <property type="entry name" value="QUEUINE TRNA-RIBOSYLTRANSFERASE"/>
    <property type="match status" value="1"/>
</dbReference>
<comment type="caution">
    <text evidence="4">The sequence shown here is derived from an EMBL/GenBank/DDBJ whole genome shotgun (WGS) entry which is preliminary data.</text>
</comment>
<dbReference type="InterPro" id="IPR002616">
    <property type="entry name" value="tRNA_ribo_trans-like"/>
</dbReference>
<dbReference type="GO" id="GO:0008616">
    <property type="term" value="P:tRNA queuosine(34) biosynthetic process"/>
    <property type="evidence" value="ECO:0007669"/>
    <property type="project" value="UniProtKB-KW"/>
</dbReference>
<protein>
    <submittedName>
        <fullName evidence="4">tRNA-guanine transglycosylase</fullName>
    </submittedName>
</protein>
<dbReference type="SUPFAM" id="SSF51713">
    <property type="entry name" value="tRNA-guanine transglycosylase"/>
    <property type="match status" value="1"/>
</dbReference>
<keyword evidence="5" id="KW-1185">Reference proteome</keyword>
<reference evidence="4 5" key="1">
    <citation type="journal article" date="2015" name="Genome Announc.">
        <title>Expanding the biotechnology potential of lactobacilli through comparative genomics of 213 strains and associated genera.</title>
        <authorList>
            <person name="Sun Z."/>
            <person name="Harris H.M."/>
            <person name="McCann A."/>
            <person name="Guo C."/>
            <person name="Argimon S."/>
            <person name="Zhang W."/>
            <person name="Yang X."/>
            <person name="Jeffery I.B."/>
            <person name="Cooney J.C."/>
            <person name="Kagawa T.F."/>
            <person name="Liu W."/>
            <person name="Song Y."/>
            <person name="Salvetti E."/>
            <person name="Wrobel A."/>
            <person name="Rasinkangas P."/>
            <person name="Parkhill J."/>
            <person name="Rea M.C."/>
            <person name="O'Sullivan O."/>
            <person name="Ritari J."/>
            <person name="Douillard F.P."/>
            <person name="Paul Ross R."/>
            <person name="Yang R."/>
            <person name="Briner A.E."/>
            <person name="Felis G.E."/>
            <person name="de Vos W.M."/>
            <person name="Barrangou R."/>
            <person name="Klaenhammer T.R."/>
            <person name="Caufield P.W."/>
            <person name="Cui Y."/>
            <person name="Zhang H."/>
            <person name="O'Toole P.W."/>
        </authorList>
    </citation>
    <scope>NUCLEOTIDE SEQUENCE [LARGE SCALE GENOMIC DNA]</scope>
    <source>
        <strain evidence="4 5">DSM 13145</strain>
    </source>
</reference>
<dbReference type="NCBIfam" id="TIGR00449">
    <property type="entry name" value="tgt_general"/>
    <property type="match status" value="1"/>
</dbReference>
<dbReference type="RefSeq" id="WP_057747942.1">
    <property type="nucleotide sequence ID" value="NZ_AZER01000004.1"/>
</dbReference>
<organism evidence="4 5">
    <name type="scientific">Limosilactobacillus frumenti DSM 13145</name>
    <dbReference type="NCBI Taxonomy" id="1423746"/>
    <lineage>
        <taxon>Bacteria</taxon>
        <taxon>Bacillati</taxon>
        <taxon>Bacillota</taxon>
        <taxon>Bacilli</taxon>
        <taxon>Lactobacillales</taxon>
        <taxon>Lactobacillaceae</taxon>
        <taxon>Limosilactobacillus</taxon>
    </lineage>
</organism>
<dbReference type="Gene3D" id="3.20.20.105">
    <property type="entry name" value="Queuine tRNA-ribosyltransferase-like"/>
    <property type="match status" value="1"/>
</dbReference>
<dbReference type="Proteomes" id="UP000051445">
    <property type="component" value="Unassembled WGS sequence"/>
</dbReference>
<gene>
    <name evidence="4" type="ORF">FD27_GL001587</name>
</gene>
<evidence type="ECO:0000256" key="2">
    <source>
        <dbReference type="ARBA" id="ARBA00022785"/>
    </source>
</evidence>
<dbReference type="PANTHER" id="PTHR46499">
    <property type="entry name" value="QUEUINE TRNA-RIBOSYLTRANSFERASE"/>
    <property type="match status" value="1"/>
</dbReference>
<sequence length="351" mass="38527">MVSFKIISTDAPLRNGQLNLDRVTLKTPAVVPSLATLKYLTTGQLESIGIQTLFFDPLRLAMTMNNDIHNIVQIMAIQQALIATSGAETAYRFAKPRGRKKDGVNFHRPDNHQLVHYTPASARQLQVKLGATLGEQLSRDENYYAPVDDLVAATHQTVEWLKEIPLQSSLLAPIVGGGLKELRAKCLTMVPAGVIGYSIQQLADIDNDGELRRILQQIIPQLQPTKLRLARVGDSAANVMAALSVGIDVVQSDAALVAANQGIAWTDDRSLVLSKTHFKDDRRPISNSCPCPVCSRHYSRQSIHYLLGQSAPLATILLLEHNLAFQNVKIVRLQQAVSADQGATWVERYSG</sequence>
<evidence type="ECO:0000256" key="1">
    <source>
        <dbReference type="ARBA" id="ARBA00022694"/>
    </source>
</evidence>
<keyword evidence="1" id="KW-0819">tRNA processing</keyword>
<dbReference type="Pfam" id="PF01702">
    <property type="entry name" value="TGT"/>
    <property type="match status" value="1"/>
</dbReference>
<dbReference type="OrthoDB" id="9805417at2"/>
<accession>A0A0R1P807</accession>
<evidence type="ECO:0000313" key="4">
    <source>
        <dbReference type="EMBL" id="KRL28589.1"/>
    </source>
</evidence>
<dbReference type="PATRIC" id="fig|1423746.3.peg.1617"/>
<proteinExistence type="predicted"/>
<dbReference type="AlphaFoldDB" id="A0A0R1P807"/>
<dbReference type="EMBL" id="AZER01000004">
    <property type="protein sequence ID" value="KRL28589.1"/>
    <property type="molecule type" value="Genomic_DNA"/>
</dbReference>
<feature type="domain" description="tRNA-guanine(15) transglycosylase-like" evidence="3">
    <location>
        <begin position="14"/>
        <end position="348"/>
    </location>
</feature>
<evidence type="ECO:0000313" key="5">
    <source>
        <dbReference type="Proteomes" id="UP000051445"/>
    </source>
</evidence>
<dbReference type="STRING" id="1423746.FD27_GL001587"/>
<keyword evidence="2" id="KW-0671">Queuosine biosynthesis</keyword>